<dbReference type="PANTHER" id="PTHR36733:SF1">
    <property type="entry name" value="CELL WALL PROTEIN-RELATED"/>
    <property type="match status" value="1"/>
</dbReference>
<keyword evidence="1" id="KW-1133">Transmembrane helix</keyword>
<evidence type="ECO:0008006" key="4">
    <source>
        <dbReference type="Google" id="ProtNLM"/>
    </source>
</evidence>
<sequence length="153" mass="16459">KHHQLFYILSPIHKQDLFSTLLKSTSTMANIIHSIFSFFFIINIIFLSFSYYALGGRDIPKINDKIEHPDTFMPYDGTVLIPGIGRVVVPPKGTYVNPFTYNPITGSNNGNGLVIPIPGSGTGIGSYIPGGDDTLVPNPGVEVPSGGTISVPP</sequence>
<comment type="caution">
    <text evidence="2">The sequence shown here is derived from an EMBL/GenBank/DDBJ whole genome shotgun (WGS) entry which is preliminary data.</text>
</comment>
<keyword evidence="1" id="KW-0472">Membrane</keyword>
<keyword evidence="3" id="KW-1185">Reference proteome</keyword>
<organism evidence="2 3">
    <name type="scientific">Solanum stoloniferum</name>
    <dbReference type="NCBI Taxonomy" id="62892"/>
    <lineage>
        <taxon>Eukaryota</taxon>
        <taxon>Viridiplantae</taxon>
        <taxon>Streptophyta</taxon>
        <taxon>Embryophyta</taxon>
        <taxon>Tracheophyta</taxon>
        <taxon>Spermatophyta</taxon>
        <taxon>Magnoliopsida</taxon>
        <taxon>eudicotyledons</taxon>
        <taxon>Gunneridae</taxon>
        <taxon>Pentapetalae</taxon>
        <taxon>asterids</taxon>
        <taxon>lamiids</taxon>
        <taxon>Solanales</taxon>
        <taxon>Solanaceae</taxon>
        <taxon>Solanoideae</taxon>
        <taxon>Solaneae</taxon>
        <taxon>Solanum</taxon>
    </lineage>
</organism>
<dbReference type="InterPro" id="IPR034565">
    <property type="entry name" value="Put_cell_wall"/>
</dbReference>
<keyword evidence="1" id="KW-0812">Transmembrane</keyword>
<evidence type="ECO:0000313" key="2">
    <source>
        <dbReference type="EMBL" id="KAL3332944.1"/>
    </source>
</evidence>
<dbReference type="Proteomes" id="UP001627284">
    <property type="component" value="Unassembled WGS sequence"/>
</dbReference>
<dbReference type="AlphaFoldDB" id="A0ABD2RM52"/>
<feature type="non-terminal residue" evidence="2">
    <location>
        <position position="1"/>
    </location>
</feature>
<name>A0ABD2RM52_9SOLN</name>
<gene>
    <name evidence="2" type="ORF">AABB24_033148</name>
</gene>
<evidence type="ECO:0000256" key="1">
    <source>
        <dbReference type="SAM" id="Phobius"/>
    </source>
</evidence>
<accession>A0ABD2RM52</accession>
<proteinExistence type="predicted"/>
<evidence type="ECO:0000313" key="3">
    <source>
        <dbReference type="Proteomes" id="UP001627284"/>
    </source>
</evidence>
<reference evidence="2 3" key="1">
    <citation type="submission" date="2024-05" db="EMBL/GenBank/DDBJ databases">
        <title>De novo assembly of an allotetraploid wild potato.</title>
        <authorList>
            <person name="Hosaka A.J."/>
        </authorList>
    </citation>
    <scope>NUCLEOTIDE SEQUENCE [LARGE SCALE GENOMIC DNA]</scope>
    <source>
        <tissue evidence="2">Young leaves</tissue>
    </source>
</reference>
<dbReference type="PANTHER" id="PTHR36733">
    <property type="entry name" value="CELL WALL PROTEIN-RELATED"/>
    <property type="match status" value="1"/>
</dbReference>
<dbReference type="EMBL" id="JBJKTR010000019">
    <property type="protein sequence ID" value="KAL3332944.1"/>
    <property type="molecule type" value="Genomic_DNA"/>
</dbReference>
<feature type="transmembrane region" description="Helical" evidence="1">
    <location>
        <begin position="31"/>
        <end position="54"/>
    </location>
</feature>
<protein>
    <recommendedName>
        <fullName evidence="4">Cell wall protein</fullName>
    </recommendedName>
</protein>